<dbReference type="EMBL" id="JADYXP020000013">
    <property type="protein sequence ID" value="KAL0111799.1"/>
    <property type="molecule type" value="Genomic_DNA"/>
</dbReference>
<comment type="caution">
    <text evidence="12">The sequence shown here is derived from an EMBL/GenBank/DDBJ whole genome shotgun (WGS) entry which is preliminary data.</text>
</comment>
<comment type="subcellular location">
    <subcellularLocation>
        <location evidence="2">Cytoplasm</location>
    </subcellularLocation>
    <subcellularLocation>
        <location evidence="1">Nucleus</location>
    </subcellularLocation>
</comment>
<dbReference type="InterPro" id="IPR011047">
    <property type="entry name" value="Quinoprotein_ADH-like_sf"/>
</dbReference>
<keyword evidence="8" id="KW-0819">tRNA processing</keyword>
<evidence type="ECO:0000313" key="12">
    <source>
        <dbReference type="EMBL" id="KAL0111799.1"/>
    </source>
</evidence>
<evidence type="ECO:0000256" key="9">
    <source>
        <dbReference type="ARBA" id="ARBA00022737"/>
    </source>
</evidence>
<dbReference type="PRINTS" id="PR00320">
    <property type="entry name" value="GPROTEINBRPT"/>
</dbReference>
<proteinExistence type="inferred from homology"/>
<protein>
    <recommendedName>
        <fullName evidence="5">Elongator complex protein 2</fullName>
    </recommendedName>
</protein>
<dbReference type="SMART" id="SM00320">
    <property type="entry name" value="WD40"/>
    <property type="match status" value="12"/>
</dbReference>
<evidence type="ECO:0000256" key="6">
    <source>
        <dbReference type="ARBA" id="ARBA00022490"/>
    </source>
</evidence>
<dbReference type="FunFam" id="2.130.10.10:FF:000400">
    <property type="entry name" value="Elongator acetyltransferase complex subunit 2"/>
    <property type="match status" value="1"/>
</dbReference>
<dbReference type="SUPFAM" id="SSF50978">
    <property type="entry name" value="WD40 repeat-like"/>
    <property type="match status" value="1"/>
</dbReference>
<evidence type="ECO:0000256" key="8">
    <source>
        <dbReference type="ARBA" id="ARBA00022694"/>
    </source>
</evidence>
<name>A0AAW2FA26_9HYME</name>
<gene>
    <name evidence="12" type="ORF">PUN28_013171</name>
</gene>
<dbReference type="InterPro" id="IPR037289">
    <property type="entry name" value="Elp2"/>
</dbReference>
<evidence type="ECO:0000313" key="13">
    <source>
        <dbReference type="Proteomes" id="UP001430953"/>
    </source>
</evidence>
<accession>A0AAW2FA26</accession>
<evidence type="ECO:0000256" key="2">
    <source>
        <dbReference type="ARBA" id="ARBA00004496"/>
    </source>
</evidence>
<dbReference type="InterPro" id="IPR015943">
    <property type="entry name" value="WD40/YVTN_repeat-like_dom_sf"/>
</dbReference>
<feature type="repeat" description="WD" evidence="11">
    <location>
        <begin position="630"/>
        <end position="671"/>
    </location>
</feature>
<evidence type="ECO:0000256" key="3">
    <source>
        <dbReference type="ARBA" id="ARBA00005043"/>
    </source>
</evidence>
<dbReference type="PROSITE" id="PS50082">
    <property type="entry name" value="WD_REPEATS_2"/>
    <property type="match status" value="2"/>
</dbReference>
<dbReference type="InterPro" id="IPR036322">
    <property type="entry name" value="WD40_repeat_dom_sf"/>
</dbReference>
<evidence type="ECO:0000256" key="11">
    <source>
        <dbReference type="PROSITE-ProRule" id="PRU00221"/>
    </source>
</evidence>
<keyword evidence="7 11" id="KW-0853">WD repeat</keyword>
<dbReference type="GO" id="GO:0005737">
    <property type="term" value="C:cytoplasm"/>
    <property type="evidence" value="ECO:0007669"/>
    <property type="project" value="UniProtKB-SubCell"/>
</dbReference>
<dbReference type="GO" id="GO:0033588">
    <property type="term" value="C:elongator holoenzyme complex"/>
    <property type="evidence" value="ECO:0007669"/>
    <property type="project" value="InterPro"/>
</dbReference>
<organism evidence="12 13">
    <name type="scientific">Cardiocondyla obscurior</name>
    <dbReference type="NCBI Taxonomy" id="286306"/>
    <lineage>
        <taxon>Eukaryota</taxon>
        <taxon>Metazoa</taxon>
        <taxon>Ecdysozoa</taxon>
        <taxon>Arthropoda</taxon>
        <taxon>Hexapoda</taxon>
        <taxon>Insecta</taxon>
        <taxon>Pterygota</taxon>
        <taxon>Neoptera</taxon>
        <taxon>Endopterygota</taxon>
        <taxon>Hymenoptera</taxon>
        <taxon>Apocrita</taxon>
        <taxon>Aculeata</taxon>
        <taxon>Formicoidea</taxon>
        <taxon>Formicidae</taxon>
        <taxon>Myrmicinae</taxon>
        <taxon>Cardiocondyla</taxon>
    </lineage>
</organism>
<keyword evidence="10" id="KW-0539">Nucleus</keyword>
<dbReference type="GO" id="GO:0005634">
    <property type="term" value="C:nucleus"/>
    <property type="evidence" value="ECO:0007669"/>
    <property type="project" value="UniProtKB-SubCell"/>
</dbReference>
<evidence type="ECO:0000256" key="1">
    <source>
        <dbReference type="ARBA" id="ARBA00004123"/>
    </source>
</evidence>
<dbReference type="SUPFAM" id="SSF50998">
    <property type="entry name" value="Quinoprotein alcohol dehydrogenase-like"/>
    <property type="match status" value="1"/>
</dbReference>
<keyword evidence="13" id="KW-1185">Reference proteome</keyword>
<dbReference type="PROSITE" id="PS50294">
    <property type="entry name" value="WD_REPEATS_REGION"/>
    <property type="match status" value="2"/>
</dbReference>
<dbReference type="InterPro" id="IPR001680">
    <property type="entry name" value="WD40_rpt"/>
</dbReference>
<dbReference type="Proteomes" id="UP001430953">
    <property type="component" value="Unassembled WGS sequence"/>
</dbReference>
<evidence type="ECO:0000256" key="10">
    <source>
        <dbReference type="ARBA" id="ARBA00023242"/>
    </source>
</evidence>
<evidence type="ECO:0000256" key="5">
    <source>
        <dbReference type="ARBA" id="ARBA00020267"/>
    </source>
</evidence>
<dbReference type="Gene3D" id="2.130.10.10">
    <property type="entry name" value="YVTN repeat-like/Quinoprotein amine dehydrogenase"/>
    <property type="match status" value="5"/>
</dbReference>
<comment type="pathway">
    <text evidence="3">tRNA modification; 5-methoxycarbonylmethyl-2-thiouridine-tRNA biosynthesis.</text>
</comment>
<dbReference type="InterPro" id="IPR020472">
    <property type="entry name" value="WD40_PAC1"/>
</dbReference>
<dbReference type="GO" id="GO:0002098">
    <property type="term" value="P:tRNA wobble uridine modification"/>
    <property type="evidence" value="ECO:0007669"/>
    <property type="project" value="InterPro"/>
</dbReference>
<dbReference type="PANTHER" id="PTHR44111">
    <property type="entry name" value="ELONGATOR COMPLEX PROTEIN 2"/>
    <property type="match status" value="1"/>
</dbReference>
<feature type="repeat" description="WD" evidence="11">
    <location>
        <begin position="208"/>
        <end position="252"/>
    </location>
</feature>
<keyword evidence="9" id="KW-0677">Repeat</keyword>
<sequence length="773" mass="87206">MTSCYIGCSCNRVPYCADWGINNLLCFGTRNAVAVYEPRAYIGRVTHTLHRHRDRITTVHWIKPGNGVPESELLSGSADGSVIVWSRDRKNTFHCTSTLNAESPIIFADSLQLSSNPPTNACPKLLICTGSISGDVKVWLREESTDARLLQTIYFKNKLSLYCRLTRLPNSEHSLLAVSLEDASVLLYTAGLDAESDLEPIFVNVQRLVGHEDWILCMDFTEDKDGNLFLATGSKDSTIRLWKITETVEESRSNELKLESDNFVINHRQYNVTLESVLCGHENWIYGVHWQPVKTGSCQAMRLLSSSMDKTMITWEPAEIMDGMWTETARVGEVGGNSLGFYGCKFGPDGLHILAYGYQGSFHIWKYSQELDKWLPHPAPGGHFSEVVDLCWDLKGRFLITASTDQTTRIHAPWKDDSEELWHEIARPQVHGYDMTCLAILAPHMYASGADEKVVRIFTATSTFKNQLKSLANVEDFKSVKAHSAAVPSLGLTNKATYCEENDDNVENLVTENLYEPPTEEELMQNTLWPETNKLYGHGYEIFCMAARHDGKMLATACKSTTQEHSAILLWETNTWLQIQQLVYHQLTVTQMEFSPDDKFLLSVSRDRRWSLFSTIGENYELIAASSKKDNPHSRIIWCCTWTQDSNYFATGSRDGKIAIWSVSTIENVVPTMVLSMQNQSVTALCFAPNCITQGNYLLAVGYETGCIEIQKVNVIEKIQSKLLELDTSQAHHLTVKRLKFRPTDHFCDYLQLASCSSDCSVKIYNIQLSIST</sequence>
<dbReference type="Pfam" id="PF00400">
    <property type="entry name" value="WD40"/>
    <property type="match status" value="6"/>
</dbReference>
<comment type="similarity">
    <text evidence="4">Belongs to the WD repeat ELP2 family.</text>
</comment>
<evidence type="ECO:0000256" key="7">
    <source>
        <dbReference type="ARBA" id="ARBA00022574"/>
    </source>
</evidence>
<dbReference type="PANTHER" id="PTHR44111:SF1">
    <property type="entry name" value="ELONGATOR COMPLEX PROTEIN 2"/>
    <property type="match status" value="1"/>
</dbReference>
<reference evidence="12 13" key="1">
    <citation type="submission" date="2023-03" db="EMBL/GenBank/DDBJ databases">
        <title>High recombination rates correlate with genetic variation in Cardiocondyla obscurior ants.</title>
        <authorList>
            <person name="Errbii M."/>
        </authorList>
    </citation>
    <scope>NUCLEOTIDE SEQUENCE [LARGE SCALE GENOMIC DNA]</scope>
    <source>
        <strain evidence="12">Alpha-2009</strain>
        <tissue evidence="12">Whole body</tissue>
    </source>
</reference>
<evidence type="ECO:0000256" key="4">
    <source>
        <dbReference type="ARBA" id="ARBA00005881"/>
    </source>
</evidence>
<dbReference type="AlphaFoldDB" id="A0AAW2FA26"/>
<keyword evidence="6" id="KW-0963">Cytoplasm</keyword>